<dbReference type="InterPro" id="IPR018534">
    <property type="entry name" value="Tet_reg_excision_RteC"/>
</dbReference>
<dbReference type="RefSeq" id="WP_265725499.1">
    <property type="nucleotide sequence ID" value="NZ_JAOSLC020000003.1"/>
</dbReference>
<evidence type="ECO:0000313" key="2">
    <source>
        <dbReference type="Proteomes" id="UP001151478"/>
    </source>
</evidence>
<protein>
    <submittedName>
        <fullName evidence="1">RteC domain-containing protein</fullName>
    </submittedName>
</protein>
<sequence>MKNNIPLVEQYYVQQKKYTNEKINNIEKLNLQLELAKQVLNDLRVYIRNNKFKDSDEEIDFFKHIKPNIYADFIFYNCLLKYHVNKPNATNSILKNYFKNELKKLESKKRKNLKFYQYYKHNSTFLDHLYFLRENKQLDLFSIDISIYLDSEFYTSHDKLAAEVIAYDLLTNFYKQEINKLKNIASGKFDDNNKIGKSPLNWTASKTDLIELVYVLKVSGAINTGNINTKALVNIFSSLFNIEVSNHYKIYSDIKNRSTERTKFLKKLVEDFQTKLEYDDGI</sequence>
<comment type="caution">
    <text evidence="1">The sequence shown here is derived from an EMBL/GenBank/DDBJ whole genome shotgun (WGS) entry which is preliminary data.</text>
</comment>
<proteinExistence type="predicted"/>
<dbReference type="EMBL" id="JAOSLC020000003">
    <property type="protein sequence ID" value="MDD7914909.1"/>
    <property type="molecule type" value="Genomic_DNA"/>
</dbReference>
<gene>
    <name evidence="1" type="ORF">N5A56_010985</name>
</gene>
<dbReference type="Pfam" id="PF09357">
    <property type="entry name" value="RteC"/>
    <property type="match status" value="1"/>
</dbReference>
<evidence type="ECO:0000313" key="1">
    <source>
        <dbReference type="EMBL" id="MDD7914909.1"/>
    </source>
</evidence>
<accession>A0ABT5S9W7</accession>
<organism evidence="1 2">
    <name type="scientific">Polaribacter ponticola</name>
    <dbReference type="NCBI Taxonomy" id="2978475"/>
    <lineage>
        <taxon>Bacteria</taxon>
        <taxon>Pseudomonadati</taxon>
        <taxon>Bacteroidota</taxon>
        <taxon>Flavobacteriia</taxon>
        <taxon>Flavobacteriales</taxon>
        <taxon>Flavobacteriaceae</taxon>
    </lineage>
</organism>
<keyword evidence="2" id="KW-1185">Reference proteome</keyword>
<name>A0ABT5S9W7_9FLAO</name>
<reference evidence="1" key="1">
    <citation type="submission" date="2023-02" db="EMBL/GenBank/DDBJ databases">
        <title>Polaribacter ponticola sp. nov., isolated from seawater.</title>
        <authorList>
            <person name="Baek J.H."/>
            <person name="Kim J.M."/>
            <person name="Choi D.G."/>
            <person name="Jeon C.O."/>
        </authorList>
    </citation>
    <scope>NUCLEOTIDE SEQUENCE</scope>
    <source>
        <strain evidence="1">MSW5</strain>
    </source>
</reference>
<dbReference type="Proteomes" id="UP001151478">
    <property type="component" value="Unassembled WGS sequence"/>
</dbReference>